<dbReference type="SMART" id="SM00220">
    <property type="entry name" value="S_TKc"/>
    <property type="match status" value="1"/>
</dbReference>
<evidence type="ECO:0000256" key="4">
    <source>
        <dbReference type="ARBA" id="ARBA00022840"/>
    </source>
</evidence>
<reference evidence="8 9" key="1">
    <citation type="submission" date="2013-05" db="EMBL/GenBank/DDBJ databases">
        <title>Genome assembly of Chondromyces apiculatus DSM 436.</title>
        <authorList>
            <person name="Sharma G."/>
            <person name="Khatri I."/>
            <person name="Kaur C."/>
            <person name="Mayilraj S."/>
            <person name="Subramanian S."/>
        </authorList>
    </citation>
    <scope>NUCLEOTIDE SEQUENCE [LARGE SCALE GENOMIC DNA]</scope>
    <source>
        <strain evidence="8 9">DSM 436</strain>
    </source>
</reference>
<dbReference type="RefSeq" id="WP_052374025.1">
    <property type="nucleotide sequence ID" value="NZ_ASRX01000004.1"/>
</dbReference>
<dbReference type="Pfam" id="PF00069">
    <property type="entry name" value="Pkinase"/>
    <property type="match status" value="1"/>
</dbReference>
<comment type="caution">
    <text evidence="8">The sequence shown here is derived from an EMBL/GenBank/DDBJ whole genome shotgun (WGS) entry which is preliminary data.</text>
</comment>
<dbReference type="Gene3D" id="3.30.200.20">
    <property type="entry name" value="Phosphorylase Kinase, domain 1"/>
    <property type="match status" value="1"/>
</dbReference>
<dbReference type="InterPro" id="IPR011009">
    <property type="entry name" value="Kinase-like_dom_sf"/>
</dbReference>
<feature type="region of interest" description="Disordered" evidence="6">
    <location>
        <begin position="454"/>
        <end position="622"/>
    </location>
</feature>
<evidence type="ECO:0000313" key="9">
    <source>
        <dbReference type="Proteomes" id="UP000019678"/>
    </source>
</evidence>
<dbReference type="AlphaFoldDB" id="A0A017TGH5"/>
<dbReference type="InterPro" id="IPR017441">
    <property type="entry name" value="Protein_kinase_ATP_BS"/>
</dbReference>
<feature type="compositionally biased region" description="Low complexity" evidence="6">
    <location>
        <begin position="602"/>
        <end position="612"/>
    </location>
</feature>
<protein>
    <recommendedName>
        <fullName evidence="7">Protein kinase domain-containing protein</fullName>
    </recommendedName>
</protein>
<evidence type="ECO:0000256" key="5">
    <source>
        <dbReference type="PROSITE-ProRule" id="PRU10141"/>
    </source>
</evidence>
<dbReference type="InterPro" id="IPR008271">
    <property type="entry name" value="Ser/Thr_kinase_AS"/>
</dbReference>
<dbReference type="SUPFAM" id="SSF56112">
    <property type="entry name" value="Protein kinase-like (PK-like)"/>
    <property type="match status" value="1"/>
</dbReference>
<dbReference type="eggNOG" id="COG0515">
    <property type="taxonomic scope" value="Bacteria"/>
</dbReference>
<accession>A0A017TGH5</accession>
<dbReference type="PANTHER" id="PTHR43289:SF6">
    <property type="entry name" value="SERINE_THREONINE-PROTEIN KINASE NEKL-3"/>
    <property type="match status" value="1"/>
</dbReference>
<keyword evidence="9" id="KW-1185">Reference proteome</keyword>
<dbReference type="PROSITE" id="PS00108">
    <property type="entry name" value="PROTEIN_KINASE_ST"/>
    <property type="match status" value="1"/>
</dbReference>
<dbReference type="PANTHER" id="PTHR43289">
    <property type="entry name" value="MITOGEN-ACTIVATED PROTEIN KINASE KINASE KINASE 20-RELATED"/>
    <property type="match status" value="1"/>
</dbReference>
<dbReference type="PROSITE" id="PS50011">
    <property type="entry name" value="PROTEIN_KINASE_DOM"/>
    <property type="match status" value="1"/>
</dbReference>
<sequence>MQGQEVDAHDERVRPGTTLAGKYTVEKSLGAGAMGVVVAARHIDLDQLVAIKVMKPHIAREREAVARFMREARAASRILSEHVARVHDMGRLEDGTPYIVMEHLRGLDLDALLRRRGPLPIEEALEYVLQACEALAEAHARGIVHRDLKPSNLFLSRRVDGSALVKVLDFGISKMSAGPGTPAELSLTRSSEVIGTPLYMSPEQSRSLRDVDSRTDIWALGVILYRLLTDEYAFRAANMGACLAQIMVESPAPLRALRPDVPPMLEAAILACLEKDRSRRLPDITELANRLLPFCPPQCRTSVERIRRTQRAGERGPEPSAEPQEARRPQRRDDGVPVVLPEPLEPRPTVQESAGLTTRNLGPSPSDRPSSPAERPSIDETLTAKMPPPALLSGMVELVERAPSLAPSSITAPPPAPHGASQRPRRVPHLMAAALALGFGAAGLSVLTGAAKAPATSTARAPGEEEERQKQRRTAVNTLTGMLPTAAETPAPSPDPGAASEALRGRGTESPAAPGAKALAAQQPQGGIARTAIAGAAEQRLPTMPAGAAIGAPEVSPGAIYGEQPAPRREAGADAIYGEQPAPRREAGSDTVYEEQSEPDRAAPSPAAPGGSRIKGPIKTSP</sequence>
<evidence type="ECO:0000313" key="8">
    <source>
        <dbReference type="EMBL" id="EYF08349.1"/>
    </source>
</evidence>
<dbReference type="GO" id="GO:0004674">
    <property type="term" value="F:protein serine/threonine kinase activity"/>
    <property type="evidence" value="ECO:0007669"/>
    <property type="project" value="TreeGrafter"/>
</dbReference>
<name>A0A017TGH5_9BACT</name>
<dbReference type="OrthoDB" id="9801841at2"/>
<feature type="binding site" evidence="5">
    <location>
        <position position="52"/>
    </location>
    <ligand>
        <name>ATP</name>
        <dbReference type="ChEBI" id="CHEBI:30616"/>
    </ligand>
</feature>
<dbReference type="EMBL" id="ASRX01000004">
    <property type="protein sequence ID" value="EYF08349.1"/>
    <property type="molecule type" value="Genomic_DNA"/>
</dbReference>
<feature type="compositionally biased region" description="Basic and acidic residues" evidence="6">
    <location>
        <begin position="324"/>
        <end position="335"/>
    </location>
</feature>
<feature type="region of interest" description="Disordered" evidence="6">
    <location>
        <begin position="303"/>
        <end position="387"/>
    </location>
</feature>
<evidence type="ECO:0000256" key="1">
    <source>
        <dbReference type="ARBA" id="ARBA00022679"/>
    </source>
</evidence>
<dbReference type="CDD" id="cd14014">
    <property type="entry name" value="STKc_PknB_like"/>
    <property type="match status" value="1"/>
</dbReference>
<evidence type="ECO:0000256" key="3">
    <source>
        <dbReference type="ARBA" id="ARBA00022777"/>
    </source>
</evidence>
<organism evidence="8 9">
    <name type="scientific">Chondromyces apiculatus DSM 436</name>
    <dbReference type="NCBI Taxonomy" id="1192034"/>
    <lineage>
        <taxon>Bacteria</taxon>
        <taxon>Pseudomonadati</taxon>
        <taxon>Myxococcota</taxon>
        <taxon>Polyangia</taxon>
        <taxon>Polyangiales</taxon>
        <taxon>Polyangiaceae</taxon>
        <taxon>Chondromyces</taxon>
    </lineage>
</organism>
<dbReference type="STRING" id="1192034.CAP_4965"/>
<keyword evidence="2 5" id="KW-0547">Nucleotide-binding</keyword>
<feature type="compositionally biased region" description="Polar residues" evidence="6">
    <location>
        <begin position="350"/>
        <end position="369"/>
    </location>
</feature>
<feature type="compositionally biased region" description="Low complexity" evidence="6">
    <location>
        <begin position="511"/>
        <end position="537"/>
    </location>
</feature>
<evidence type="ECO:0000256" key="6">
    <source>
        <dbReference type="SAM" id="MobiDB-lite"/>
    </source>
</evidence>
<keyword evidence="3" id="KW-0418">Kinase</keyword>
<dbReference type="InterPro" id="IPR000719">
    <property type="entry name" value="Prot_kinase_dom"/>
</dbReference>
<dbReference type="Gene3D" id="1.10.510.10">
    <property type="entry name" value="Transferase(Phosphotransferase) domain 1"/>
    <property type="match status" value="1"/>
</dbReference>
<dbReference type="Proteomes" id="UP000019678">
    <property type="component" value="Unassembled WGS sequence"/>
</dbReference>
<feature type="domain" description="Protein kinase" evidence="7">
    <location>
        <begin position="23"/>
        <end position="292"/>
    </location>
</feature>
<evidence type="ECO:0000259" key="7">
    <source>
        <dbReference type="PROSITE" id="PS50011"/>
    </source>
</evidence>
<keyword evidence="1" id="KW-0808">Transferase</keyword>
<feature type="compositionally biased region" description="Basic and acidic residues" evidence="6">
    <location>
        <begin position="303"/>
        <end position="317"/>
    </location>
</feature>
<dbReference type="GO" id="GO:0005524">
    <property type="term" value="F:ATP binding"/>
    <property type="evidence" value="ECO:0007669"/>
    <property type="project" value="UniProtKB-UniRule"/>
</dbReference>
<dbReference type="PROSITE" id="PS00107">
    <property type="entry name" value="PROTEIN_KINASE_ATP"/>
    <property type="match status" value="1"/>
</dbReference>
<feature type="region of interest" description="Disordered" evidence="6">
    <location>
        <begin position="406"/>
        <end position="425"/>
    </location>
</feature>
<evidence type="ECO:0000256" key="2">
    <source>
        <dbReference type="ARBA" id="ARBA00022741"/>
    </source>
</evidence>
<proteinExistence type="predicted"/>
<keyword evidence="4 5" id="KW-0067">ATP-binding</keyword>
<gene>
    <name evidence="8" type="ORF">CAP_4965</name>
</gene>